<reference evidence="4 5" key="1">
    <citation type="journal article" date="2017" name="BMC Genomics">
        <title>Whole-genome assembly of Babesia ovata and comparative genomics between closely related pathogens.</title>
        <authorList>
            <person name="Yamagishi J."/>
            <person name="Asada M."/>
            <person name="Hakimi H."/>
            <person name="Tanaka T.Q."/>
            <person name="Sugimoto C."/>
            <person name="Kawazu S."/>
        </authorList>
    </citation>
    <scope>NUCLEOTIDE SEQUENCE [LARGE SCALE GENOMIC DNA]</scope>
    <source>
        <strain evidence="4 5">Miyake</strain>
    </source>
</reference>
<evidence type="ECO:0000313" key="4">
    <source>
        <dbReference type="EMBL" id="GBE59655.1"/>
    </source>
</evidence>
<dbReference type="PROSITE" id="PS50245">
    <property type="entry name" value="CAP_GLY_2"/>
    <property type="match status" value="1"/>
</dbReference>
<dbReference type="Gene3D" id="3.10.20.90">
    <property type="entry name" value="Phosphatidylinositol 3-kinase Catalytic Subunit, Chain A, domain 1"/>
    <property type="match status" value="1"/>
</dbReference>
<dbReference type="OrthoDB" id="2130750at2759"/>
<dbReference type="InterPro" id="IPR029071">
    <property type="entry name" value="Ubiquitin-like_domsf"/>
</dbReference>
<comment type="caution">
    <text evidence="4">The sequence shown here is derived from an EMBL/GenBank/DDBJ whole genome shotgun (WGS) entry which is preliminary data.</text>
</comment>
<evidence type="ECO:0000259" key="3">
    <source>
        <dbReference type="PROSITE" id="PS50245"/>
    </source>
</evidence>
<evidence type="ECO:0000256" key="2">
    <source>
        <dbReference type="ARBA" id="ARBA00025779"/>
    </source>
</evidence>
<comment type="similarity">
    <text evidence="2">Belongs to the TBCB family.</text>
</comment>
<dbReference type="AlphaFoldDB" id="A0A2H6K9J8"/>
<dbReference type="Proteomes" id="UP000236319">
    <property type="component" value="Unassembled WGS sequence"/>
</dbReference>
<name>A0A2H6K9J8_9APIC</name>
<dbReference type="VEuPathDB" id="PiroplasmaDB:BOVATA_011480"/>
<dbReference type="GeneID" id="39873425"/>
<proteinExistence type="inferred from homology"/>
<dbReference type="SMART" id="SM01052">
    <property type="entry name" value="CAP_GLY"/>
    <property type="match status" value="1"/>
</dbReference>
<keyword evidence="1" id="KW-0143">Chaperone</keyword>
<dbReference type="PANTHER" id="PTHR18916">
    <property type="entry name" value="DYNACTIN 1-RELATED MICROTUBULE-BINDING"/>
    <property type="match status" value="1"/>
</dbReference>
<keyword evidence="5" id="KW-1185">Reference proteome</keyword>
<dbReference type="RefSeq" id="XP_028865898.1">
    <property type="nucleotide sequence ID" value="XM_029010065.1"/>
</dbReference>
<gene>
    <name evidence="4" type="ORF">BOVATA_011480</name>
</gene>
<dbReference type="Pfam" id="PF14560">
    <property type="entry name" value="Ubiquitin_2"/>
    <property type="match status" value="1"/>
</dbReference>
<dbReference type="SUPFAM" id="SSF54236">
    <property type="entry name" value="Ubiquitin-like"/>
    <property type="match status" value="1"/>
</dbReference>
<dbReference type="EMBL" id="BDSA01000001">
    <property type="protein sequence ID" value="GBE59655.1"/>
    <property type="molecule type" value="Genomic_DNA"/>
</dbReference>
<evidence type="ECO:0000313" key="5">
    <source>
        <dbReference type="Proteomes" id="UP000236319"/>
    </source>
</evidence>
<protein>
    <submittedName>
        <fullName evidence="4">Tubulin-specific protein, putative</fullName>
    </submittedName>
</protein>
<dbReference type="InterPro" id="IPR036859">
    <property type="entry name" value="CAP-Gly_dom_sf"/>
</dbReference>
<dbReference type="Pfam" id="PF01302">
    <property type="entry name" value="CAP_GLY"/>
    <property type="match status" value="1"/>
</dbReference>
<sequence>MKRLHDMEFRHKIIKVELYHSAIKDRRWPEIRIDNCMTVGALKEKLYTNTDNDSCELHQYGVDDGYVIYILASEHSHPATSAPDTGSLSDTPLKVTNPRLHQHYAEQMERYRETGDESNFEAYRMSEEEYEKRGKGLREFIARMREQSRARDAALEQEAPKSIEVLRQEYPLGSRCSISPADVRGVVRYVGNVKRDLLIGIELDEPVGDSDGSVDGVRYFTARGPSYGIFRPYEQVMVGDFPELDPFEMA</sequence>
<organism evidence="4 5">
    <name type="scientific">Babesia ovata</name>
    <dbReference type="NCBI Taxonomy" id="189622"/>
    <lineage>
        <taxon>Eukaryota</taxon>
        <taxon>Sar</taxon>
        <taxon>Alveolata</taxon>
        <taxon>Apicomplexa</taxon>
        <taxon>Aconoidasida</taxon>
        <taxon>Piroplasmida</taxon>
        <taxon>Babesiidae</taxon>
        <taxon>Babesia</taxon>
    </lineage>
</organism>
<feature type="domain" description="CAP-Gly" evidence="3">
    <location>
        <begin position="199"/>
        <end position="232"/>
    </location>
</feature>
<dbReference type="InterPro" id="IPR000938">
    <property type="entry name" value="CAP-Gly_domain"/>
</dbReference>
<accession>A0A2H6K9J8</accession>
<evidence type="ECO:0000256" key="1">
    <source>
        <dbReference type="ARBA" id="ARBA00023186"/>
    </source>
</evidence>
<dbReference type="SUPFAM" id="SSF74924">
    <property type="entry name" value="Cap-Gly domain"/>
    <property type="match status" value="1"/>
</dbReference>
<dbReference type="InterPro" id="IPR000626">
    <property type="entry name" value="Ubiquitin-like_dom"/>
</dbReference>
<dbReference type="Gene3D" id="2.30.30.190">
    <property type="entry name" value="CAP Gly-rich-like domain"/>
    <property type="match status" value="1"/>
</dbReference>